<dbReference type="RefSeq" id="XP_018273439.1">
    <property type="nucleotide sequence ID" value="XM_018412550.1"/>
</dbReference>
<feature type="region of interest" description="Disordered" evidence="1">
    <location>
        <begin position="1"/>
        <end position="64"/>
    </location>
</feature>
<feature type="region of interest" description="Disordered" evidence="1">
    <location>
        <begin position="96"/>
        <end position="118"/>
    </location>
</feature>
<evidence type="ECO:0000313" key="3">
    <source>
        <dbReference type="Proteomes" id="UP000053890"/>
    </source>
</evidence>
<accession>A0A194SAA3</accession>
<name>A0A194SAA3_RHOGW</name>
<dbReference type="AlphaFoldDB" id="A0A194SAA3"/>
<proteinExistence type="predicted"/>
<feature type="compositionally biased region" description="Low complexity" evidence="1">
    <location>
        <begin position="10"/>
        <end position="21"/>
    </location>
</feature>
<dbReference type="EMBL" id="KQ474074">
    <property type="protein sequence ID" value="KPV77390.1"/>
    <property type="molecule type" value="Genomic_DNA"/>
</dbReference>
<keyword evidence="3" id="KW-1185">Reference proteome</keyword>
<evidence type="ECO:0000256" key="1">
    <source>
        <dbReference type="SAM" id="MobiDB-lite"/>
    </source>
</evidence>
<reference evidence="2 3" key="1">
    <citation type="journal article" date="2015" name="Front. Microbiol.">
        <title>Genome sequence of the plant growth promoting endophytic yeast Rhodotorula graminis WP1.</title>
        <authorList>
            <person name="Firrincieli A."/>
            <person name="Otillar R."/>
            <person name="Salamov A."/>
            <person name="Schmutz J."/>
            <person name="Khan Z."/>
            <person name="Redman R.S."/>
            <person name="Fleck N.D."/>
            <person name="Lindquist E."/>
            <person name="Grigoriev I.V."/>
            <person name="Doty S.L."/>
        </authorList>
    </citation>
    <scope>NUCLEOTIDE SEQUENCE [LARGE SCALE GENOMIC DNA]</scope>
    <source>
        <strain evidence="2 3">WP1</strain>
    </source>
</reference>
<evidence type="ECO:0000313" key="2">
    <source>
        <dbReference type="EMBL" id="KPV77390.1"/>
    </source>
</evidence>
<gene>
    <name evidence="2" type="ORF">RHOBADRAFT_21364</name>
</gene>
<dbReference type="GeneID" id="28972999"/>
<organism evidence="2 3">
    <name type="scientific">Rhodotorula graminis (strain WP1)</name>
    <dbReference type="NCBI Taxonomy" id="578459"/>
    <lineage>
        <taxon>Eukaryota</taxon>
        <taxon>Fungi</taxon>
        <taxon>Dikarya</taxon>
        <taxon>Basidiomycota</taxon>
        <taxon>Pucciniomycotina</taxon>
        <taxon>Microbotryomycetes</taxon>
        <taxon>Sporidiobolales</taxon>
        <taxon>Sporidiobolaceae</taxon>
        <taxon>Rhodotorula</taxon>
    </lineage>
</organism>
<protein>
    <submittedName>
        <fullName evidence="2">Uncharacterized protein</fullName>
    </submittedName>
</protein>
<sequence>MSCSTLGVDSPPSSSSRISSRMCCGAASNPSRLERGDRGKLGGGLDGDARLVPTRGERPGEGEGDVRCGLAGALEVGVVPSKWASSCTALPPRREARYRHRAESDDDESVVGEMGETTGCQDEPVLLGGVMRRAAMRAWWRVLVKSERARG</sequence>
<feature type="compositionally biased region" description="Basic and acidic residues" evidence="1">
    <location>
        <begin position="55"/>
        <end position="64"/>
    </location>
</feature>
<dbReference type="Proteomes" id="UP000053890">
    <property type="component" value="Unassembled WGS sequence"/>
</dbReference>